<accession>A0A166BLW0</accession>
<evidence type="ECO:0000256" key="1">
    <source>
        <dbReference type="SAM" id="SignalP"/>
    </source>
</evidence>
<feature type="signal peptide" evidence="1">
    <location>
        <begin position="1"/>
        <end position="19"/>
    </location>
</feature>
<keyword evidence="3" id="KW-1185">Reference proteome</keyword>
<keyword evidence="1" id="KW-0732">Signal</keyword>
<dbReference type="InParanoid" id="A0A166BLW0"/>
<evidence type="ECO:0000313" key="2">
    <source>
        <dbReference type="EMBL" id="KZW02310.1"/>
    </source>
</evidence>
<proteinExistence type="predicted"/>
<sequence>MSLLHCNLAPLLIPAGTLCLDTAPRSALPNCGAFARCVHHGPGRARVILTRARRGHGLMAFAVRAMRQVLPPPSPTSRPAHNYPASCVIRRTFLPTSFKSRAPSQHDTGTIHALPVLFLP</sequence>
<name>A0A166BLW0_EXIGL</name>
<gene>
    <name evidence="2" type="ORF">EXIGLDRAFT_484797</name>
</gene>
<organism evidence="2 3">
    <name type="scientific">Exidia glandulosa HHB12029</name>
    <dbReference type="NCBI Taxonomy" id="1314781"/>
    <lineage>
        <taxon>Eukaryota</taxon>
        <taxon>Fungi</taxon>
        <taxon>Dikarya</taxon>
        <taxon>Basidiomycota</taxon>
        <taxon>Agaricomycotina</taxon>
        <taxon>Agaricomycetes</taxon>
        <taxon>Auriculariales</taxon>
        <taxon>Exidiaceae</taxon>
        <taxon>Exidia</taxon>
    </lineage>
</organism>
<protein>
    <submittedName>
        <fullName evidence="2">Uncharacterized protein</fullName>
    </submittedName>
</protein>
<feature type="chain" id="PRO_5007871258" evidence="1">
    <location>
        <begin position="20"/>
        <end position="120"/>
    </location>
</feature>
<dbReference type="EMBL" id="KV425889">
    <property type="protein sequence ID" value="KZW02310.1"/>
    <property type="molecule type" value="Genomic_DNA"/>
</dbReference>
<dbReference type="AlphaFoldDB" id="A0A166BLW0"/>
<dbReference type="Proteomes" id="UP000077266">
    <property type="component" value="Unassembled WGS sequence"/>
</dbReference>
<reference evidence="2 3" key="1">
    <citation type="journal article" date="2016" name="Mol. Biol. Evol.">
        <title>Comparative Genomics of Early-Diverging Mushroom-Forming Fungi Provides Insights into the Origins of Lignocellulose Decay Capabilities.</title>
        <authorList>
            <person name="Nagy L.G."/>
            <person name="Riley R."/>
            <person name="Tritt A."/>
            <person name="Adam C."/>
            <person name="Daum C."/>
            <person name="Floudas D."/>
            <person name="Sun H."/>
            <person name="Yadav J.S."/>
            <person name="Pangilinan J."/>
            <person name="Larsson K.H."/>
            <person name="Matsuura K."/>
            <person name="Barry K."/>
            <person name="Labutti K."/>
            <person name="Kuo R."/>
            <person name="Ohm R.A."/>
            <person name="Bhattacharya S.S."/>
            <person name="Shirouzu T."/>
            <person name="Yoshinaga Y."/>
            <person name="Martin F.M."/>
            <person name="Grigoriev I.V."/>
            <person name="Hibbett D.S."/>
        </authorList>
    </citation>
    <scope>NUCLEOTIDE SEQUENCE [LARGE SCALE GENOMIC DNA]</scope>
    <source>
        <strain evidence="2 3">HHB12029</strain>
    </source>
</reference>
<evidence type="ECO:0000313" key="3">
    <source>
        <dbReference type="Proteomes" id="UP000077266"/>
    </source>
</evidence>